<proteinExistence type="predicted"/>
<evidence type="ECO:0000256" key="1">
    <source>
        <dbReference type="SAM" id="Phobius"/>
    </source>
</evidence>
<sequence>MKRIFLSLACAAALATPVHAEDSALLIPPRDGWPLANPMAAAEIAPPPFSLPTERGVNPAYVAGLPGLHQGLETFDDFDRRSLKHDSVLIRQSRVENGEVVIPPGGLAYLEDSWGGEVALRGEKVPILGRTATYIDYDMTVVMQKDVTIPAGQAVAVGGTVYHYYASIGHEQMVNHTLHVRTISGLDWEWAFGSPAFSTTEPNWWGNSFAQLYNQGKLREMSREALVFDWLAGVRMDRMTYAETEVFKGLAAPGDAWTMGGQTLRVAAVDEAAGTATVELVEGGAVVAAKTLGPVLSDRLIEDHDARKALVFEHGDVVAFLSPWPAAFEGGKVSLKVYGDAFAFDYGADFARDPRFAVWPVTCPTGHAFGFMLTNKQEIRLKPGQSVDGPEGYFKVVVNSVEGDHVTSWHVEDRQGNRSADLGGPQIANVDLVLGQGRVTGQSIFKDLGRVLLARSYGTQVALETLARPEGGVAPAPAAAPMTASVVPVPAGAPLSPALLLTLAVAVIASGAIGYELARRRRG</sequence>
<keyword evidence="1" id="KW-0472">Membrane</keyword>
<keyword evidence="2" id="KW-0732">Signal</keyword>
<protein>
    <submittedName>
        <fullName evidence="3">Uncharacterized protein</fullName>
    </submittedName>
</protein>
<keyword evidence="1" id="KW-1133">Transmembrane helix</keyword>
<accession>A0A3D9XNI8</accession>
<dbReference type="AlphaFoldDB" id="A0A3D9XNI8"/>
<name>A0A3D9XNI8_PARVE</name>
<evidence type="ECO:0000256" key="2">
    <source>
        <dbReference type="SAM" id="SignalP"/>
    </source>
</evidence>
<feature type="transmembrane region" description="Helical" evidence="1">
    <location>
        <begin position="498"/>
        <end position="518"/>
    </location>
</feature>
<dbReference type="EMBL" id="QTUJ01000001">
    <property type="protein sequence ID" value="REF72000.1"/>
    <property type="molecule type" value="Genomic_DNA"/>
</dbReference>
<gene>
    <name evidence="3" type="ORF">BDD41_0464</name>
</gene>
<comment type="caution">
    <text evidence="3">The sequence shown here is derived from an EMBL/GenBank/DDBJ whole genome shotgun (WGS) entry which is preliminary data.</text>
</comment>
<dbReference type="RefSeq" id="WP_140847270.1">
    <property type="nucleotide sequence ID" value="NZ_CP038196.1"/>
</dbReference>
<feature type="chain" id="PRO_5017811171" evidence="2">
    <location>
        <begin position="21"/>
        <end position="523"/>
    </location>
</feature>
<evidence type="ECO:0000313" key="3">
    <source>
        <dbReference type="EMBL" id="REF72000.1"/>
    </source>
</evidence>
<reference evidence="3 4" key="1">
    <citation type="submission" date="2018-08" db="EMBL/GenBank/DDBJ databases">
        <title>Genomic Encyclopedia of Archaeal and Bacterial Type Strains, Phase II (KMG-II): from individual species to whole genera.</title>
        <authorList>
            <person name="Goeker M."/>
        </authorList>
    </citation>
    <scope>NUCLEOTIDE SEQUENCE [LARGE SCALE GENOMIC DNA]</scope>
    <source>
        <strain evidence="3 4">DSM 17099</strain>
    </source>
</reference>
<dbReference type="Proteomes" id="UP000256941">
    <property type="component" value="Unassembled WGS sequence"/>
</dbReference>
<feature type="signal peptide" evidence="2">
    <location>
        <begin position="1"/>
        <end position="20"/>
    </location>
</feature>
<organism evidence="3 4">
    <name type="scientific">Paracoccus versutus</name>
    <name type="common">Thiobacillus versutus</name>
    <dbReference type="NCBI Taxonomy" id="34007"/>
    <lineage>
        <taxon>Bacteria</taxon>
        <taxon>Pseudomonadati</taxon>
        <taxon>Pseudomonadota</taxon>
        <taxon>Alphaproteobacteria</taxon>
        <taxon>Rhodobacterales</taxon>
        <taxon>Paracoccaceae</taxon>
        <taxon>Paracoccus</taxon>
    </lineage>
</organism>
<evidence type="ECO:0000313" key="4">
    <source>
        <dbReference type="Proteomes" id="UP000256941"/>
    </source>
</evidence>
<keyword evidence="1" id="KW-0812">Transmembrane</keyword>